<dbReference type="InterPro" id="IPR021944">
    <property type="entry name" value="DUF3560"/>
</dbReference>
<comment type="caution">
    <text evidence="3">The sequence shown here is derived from an EMBL/GenBank/DDBJ whole genome shotgun (WGS) entry which is preliminary data.</text>
</comment>
<accession>A0ABN2V207</accession>
<feature type="compositionally biased region" description="Basic and acidic residues" evidence="2">
    <location>
        <begin position="88"/>
        <end position="117"/>
    </location>
</feature>
<evidence type="ECO:0008006" key="5">
    <source>
        <dbReference type="Google" id="ProtNLM"/>
    </source>
</evidence>
<name>A0ABN2V207_9ACTN</name>
<dbReference type="Proteomes" id="UP001500751">
    <property type="component" value="Unassembled WGS sequence"/>
</dbReference>
<proteinExistence type="predicted"/>
<feature type="region of interest" description="Disordered" evidence="2">
    <location>
        <begin position="82"/>
        <end position="118"/>
    </location>
</feature>
<reference evidence="3 4" key="1">
    <citation type="journal article" date="2019" name="Int. J. Syst. Evol. Microbiol.">
        <title>The Global Catalogue of Microorganisms (GCM) 10K type strain sequencing project: providing services to taxonomists for standard genome sequencing and annotation.</title>
        <authorList>
            <consortium name="The Broad Institute Genomics Platform"/>
            <consortium name="The Broad Institute Genome Sequencing Center for Infectious Disease"/>
            <person name="Wu L."/>
            <person name="Ma J."/>
        </authorList>
    </citation>
    <scope>NUCLEOTIDE SEQUENCE [LARGE SCALE GENOMIC DNA]</scope>
    <source>
        <strain evidence="3 4">JCM 16014</strain>
    </source>
</reference>
<sequence>MSAITLSHSPADGTLADGTSRGDSAGPVLKAHRFRYSRTLGMWYLPHSRDKSANTPLIERTAAALREAGHDVETTIDNDAVRSFAEGEAERTERAEERADRFAERADNAAARSDARAKTGHGMLEAIPTGQPILVGHHSERRDRAYRNRAFDNLEASFREADKAEYWTGRADAAASYRERRENIGTTLRRVKQLEADERFWENTLKTGHNSSGWTTDTPEQVEEINRRLAQVREKLEHWRAHIAAAEQTGVKIWSKADFQKGDFARIGGTWCEVMRVNAKTLTVPYLRHPAAITRRDAPNFLWTWTRPYDEISGKMTAKQMVDAAHNVAAKELAESQAEPQ</sequence>
<evidence type="ECO:0000313" key="3">
    <source>
        <dbReference type="EMBL" id="GAA2046579.1"/>
    </source>
</evidence>
<feature type="coiled-coil region" evidence="1">
    <location>
        <begin position="222"/>
        <end position="249"/>
    </location>
</feature>
<evidence type="ECO:0000256" key="1">
    <source>
        <dbReference type="SAM" id="Coils"/>
    </source>
</evidence>
<keyword evidence="1" id="KW-0175">Coiled coil</keyword>
<gene>
    <name evidence="3" type="ORF">GCM10009839_58810</name>
</gene>
<feature type="region of interest" description="Disordered" evidence="2">
    <location>
        <begin position="1"/>
        <end position="26"/>
    </location>
</feature>
<keyword evidence="4" id="KW-1185">Reference proteome</keyword>
<dbReference type="RefSeq" id="WP_344668917.1">
    <property type="nucleotide sequence ID" value="NZ_BAAAQN010000041.1"/>
</dbReference>
<protein>
    <recommendedName>
        <fullName evidence="5">DUF3560 domain-containing protein</fullName>
    </recommendedName>
</protein>
<dbReference type="Pfam" id="PF12083">
    <property type="entry name" value="DUF3560"/>
    <property type="match status" value="1"/>
</dbReference>
<evidence type="ECO:0000256" key="2">
    <source>
        <dbReference type="SAM" id="MobiDB-lite"/>
    </source>
</evidence>
<dbReference type="EMBL" id="BAAAQN010000041">
    <property type="protein sequence ID" value="GAA2046579.1"/>
    <property type="molecule type" value="Genomic_DNA"/>
</dbReference>
<evidence type="ECO:0000313" key="4">
    <source>
        <dbReference type="Proteomes" id="UP001500751"/>
    </source>
</evidence>
<organism evidence="3 4">
    <name type="scientific">Catenulispora yoronensis</name>
    <dbReference type="NCBI Taxonomy" id="450799"/>
    <lineage>
        <taxon>Bacteria</taxon>
        <taxon>Bacillati</taxon>
        <taxon>Actinomycetota</taxon>
        <taxon>Actinomycetes</taxon>
        <taxon>Catenulisporales</taxon>
        <taxon>Catenulisporaceae</taxon>
        <taxon>Catenulispora</taxon>
    </lineage>
</organism>